<dbReference type="InterPro" id="IPR003204">
    <property type="entry name" value="Cyt_c_oxidase_su5A/6"/>
</dbReference>
<keyword evidence="9 13" id="KW-0408">Iron</keyword>
<evidence type="ECO:0000313" key="16">
    <source>
        <dbReference type="WBParaSite" id="ECPE_0000188301-mRNA-1"/>
    </source>
</evidence>
<evidence type="ECO:0000256" key="7">
    <source>
        <dbReference type="ARBA" id="ARBA00022792"/>
    </source>
</evidence>
<keyword evidence="6 13" id="KW-0479">Metal-binding</keyword>
<evidence type="ECO:0000313" key="15">
    <source>
        <dbReference type="Proteomes" id="UP000272942"/>
    </source>
</evidence>
<keyword evidence="8 13" id="KW-0809">Transit peptide</keyword>
<evidence type="ECO:0000256" key="12">
    <source>
        <dbReference type="ARBA" id="ARBA00031049"/>
    </source>
</evidence>
<comment type="function">
    <text evidence="13">Component of the cytochrome c oxidase, the last enzyme in the mitochondrial electron transport chain which drives oxidative phosphorylation. The respiratory chain contains 3 multisubunit complexes succinate dehydrogenase (complex II, CII), ubiquinol-cytochrome c oxidoreductase (cytochrome b-c1 complex, complex III, CIII) and cytochrome c oxidase (complex IV, CIV), that cooperate to transfer electrons derived from NADH and succinate to molecular oxygen, creating an electrochemical gradient over the inner membrane that drives transmembrane transport and the ATP synthase. Cytochrome c oxidase is the component of the respiratory chain that catalyzes the reduction of oxygen to water. Electrons originating from reduced cytochrome c in the intermembrane space (IMS) are transferred via the dinuclear copper A center (CU(A)) of subunit 2 and heme A of subunit 1 to the active site in subunit 1, a binuclear center (BNC) formed by heme A3 and copper B (CU(B)). The BNC reduces molecular oxygen to 2 water molecules using 4 electrons from cytochrome c in the IMS and 4 protons from the mitochondrial matrix.</text>
</comment>
<dbReference type="InterPro" id="IPR036545">
    <property type="entry name" value="Cyt_c_oxidase_su5A/6_sf"/>
</dbReference>
<evidence type="ECO:0000256" key="4">
    <source>
        <dbReference type="ARBA" id="ARBA00021968"/>
    </source>
</evidence>
<comment type="similarity">
    <text evidence="3 13">Belongs to the cytochrome c oxidase subunit 5A family.</text>
</comment>
<comment type="subunit">
    <text evidence="13">Component of the cytochrome c oxidase (complex IV, CIV), a multisubunit enzyme composed of a catalytic core of 3 subunits and several supernumerary subunits. The complex exists as a monomer or a dimer and forms supercomplexes (SCs) in the inner mitochondrial membrane with ubiquinol-cytochrome c oxidoreductase (cytochrome b-c1 complex, complex III, CIII).</text>
</comment>
<protein>
    <recommendedName>
        <fullName evidence="4 13">Cytochrome c oxidase subunit 5A, mitochondrial</fullName>
    </recommendedName>
    <alternativeName>
        <fullName evidence="12 13">Cytochrome c oxidase polypeptide Va</fullName>
    </alternativeName>
</protein>
<dbReference type="Pfam" id="PF02284">
    <property type="entry name" value="COX5A"/>
    <property type="match status" value="1"/>
</dbReference>
<keyword evidence="5 13" id="KW-0349">Heme</keyword>
<keyword evidence="11 13" id="KW-0472">Membrane</keyword>
<gene>
    <name evidence="14" type="ORF">ECPE_LOCUS1883</name>
</gene>
<reference evidence="14 15" key="2">
    <citation type="submission" date="2018-11" db="EMBL/GenBank/DDBJ databases">
        <authorList>
            <consortium name="Pathogen Informatics"/>
        </authorList>
    </citation>
    <scope>NUCLEOTIDE SEQUENCE [LARGE SCALE GENOMIC DNA]</scope>
    <source>
        <strain evidence="14 15">Egypt</strain>
    </source>
</reference>
<dbReference type="UniPathway" id="UPA00705"/>
<dbReference type="GO" id="GO:0006123">
    <property type="term" value="P:mitochondrial electron transport, cytochrome c to oxygen"/>
    <property type="evidence" value="ECO:0007669"/>
    <property type="project" value="UniProtKB-UniRule"/>
</dbReference>
<evidence type="ECO:0000256" key="11">
    <source>
        <dbReference type="ARBA" id="ARBA00023136"/>
    </source>
</evidence>
<dbReference type="GO" id="GO:0046872">
    <property type="term" value="F:metal ion binding"/>
    <property type="evidence" value="ECO:0007669"/>
    <property type="project" value="UniProtKB-UniRule"/>
</dbReference>
<comment type="pathway">
    <text evidence="2 13">Energy metabolism; oxidative phosphorylation.</text>
</comment>
<dbReference type="WBParaSite" id="ECPE_0000188301-mRNA-1">
    <property type="protein sequence ID" value="ECPE_0000188301-mRNA-1"/>
    <property type="gene ID" value="ECPE_0000188301"/>
</dbReference>
<dbReference type="PANTHER" id="PTHR14200:SF11">
    <property type="entry name" value="CYTOCHROME C OXIDASE SUBUNIT 5A, MITOCHONDRIAL"/>
    <property type="match status" value="1"/>
</dbReference>
<evidence type="ECO:0000256" key="8">
    <source>
        <dbReference type="ARBA" id="ARBA00022946"/>
    </source>
</evidence>
<keyword evidence="10 13" id="KW-0496">Mitochondrion</keyword>
<comment type="subcellular location">
    <subcellularLocation>
        <location evidence="1 13">Mitochondrion inner membrane</location>
        <topology evidence="1 13">Peripheral membrane protein</topology>
        <orientation evidence="1 13">Matrix side</orientation>
    </subcellularLocation>
</comment>
<dbReference type="OrthoDB" id="5778907at2759"/>
<evidence type="ECO:0000256" key="9">
    <source>
        <dbReference type="ARBA" id="ARBA00023004"/>
    </source>
</evidence>
<dbReference type="GO" id="GO:0045277">
    <property type="term" value="C:respiratory chain complex IV"/>
    <property type="evidence" value="ECO:0007669"/>
    <property type="project" value="UniProtKB-UniRule"/>
</dbReference>
<evidence type="ECO:0000256" key="1">
    <source>
        <dbReference type="ARBA" id="ARBA00004443"/>
    </source>
</evidence>
<dbReference type="GO" id="GO:0005743">
    <property type="term" value="C:mitochondrial inner membrane"/>
    <property type="evidence" value="ECO:0007669"/>
    <property type="project" value="UniProtKB-SubCell"/>
</dbReference>
<dbReference type="AlphaFoldDB" id="A0A183A4J8"/>
<evidence type="ECO:0000256" key="2">
    <source>
        <dbReference type="ARBA" id="ARBA00004673"/>
    </source>
</evidence>
<reference evidence="16" key="1">
    <citation type="submission" date="2016-06" db="UniProtKB">
        <authorList>
            <consortium name="WormBaseParasite"/>
        </authorList>
    </citation>
    <scope>IDENTIFICATION</scope>
</reference>
<accession>A0A183A4J8</accession>
<organism evidence="16">
    <name type="scientific">Echinostoma caproni</name>
    <dbReference type="NCBI Taxonomy" id="27848"/>
    <lineage>
        <taxon>Eukaryota</taxon>
        <taxon>Metazoa</taxon>
        <taxon>Spiralia</taxon>
        <taxon>Lophotrochozoa</taxon>
        <taxon>Platyhelminthes</taxon>
        <taxon>Trematoda</taxon>
        <taxon>Digenea</taxon>
        <taxon>Plagiorchiida</taxon>
        <taxon>Echinostomata</taxon>
        <taxon>Echinostomatoidea</taxon>
        <taxon>Echinostomatidae</taxon>
        <taxon>Echinostoma</taxon>
    </lineage>
</organism>
<evidence type="ECO:0000256" key="10">
    <source>
        <dbReference type="ARBA" id="ARBA00023128"/>
    </source>
</evidence>
<dbReference type="Proteomes" id="UP000272942">
    <property type="component" value="Unassembled WGS sequence"/>
</dbReference>
<sequence length="157" mass="18298">MFRPLRAISRCAPRVHSTFIKAAVVVSQPAACHSTNPKYFNAREPYEEFRTRFLNAFNDKTLDSWWLRHWLQNLNLEDCIPAPEIVASALHACRRQNDLALAIRFMETIRMKCLQVKGAWDWMQKEIAPTLKELGIPTLAELGYEKPELAWHHHDDD</sequence>
<name>A0A183A4J8_9TREM</name>
<evidence type="ECO:0000256" key="3">
    <source>
        <dbReference type="ARBA" id="ARBA00007972"/>
    </source>
</evidence>
<proteinExistence type="inferred from homology"/>
<dbReference type="SUPFAM" id="SSF48479">
    <property type="entry name" value="Cytochrome c oxidase subunit E"/>
    <property type="match status" value="1"/>
</dbReference>
<dbReference type="Gene3D" id="1.25.40.40">
    <property type="entry name" value="Cytochrome c oxidase, subunit Va/VI"/>
    <property type="match status" value="1"/>
</dbReference>
<keyword evidence="7 13" id="KW-0999">Mitochondrion inner membrane</keyword>
<evidence type="ECO:0000256" key="6">
    <source>
        <dbReference type="ARBA" id="ARBA00022723"/>
    </source>
</evidence>
<dbReference type="PANTHER" id="PTHR14200">
    <property type="entry name" value="CYTOCHROME C OXIDASE POLYPEPTIDE"/>
    <property type="match status" value="1"/>
</dbReference>
<dbReference type="CDD" id="cd00923">
    <property type="entry name" value="Cyt_c_Oxidase_Va"/>
    <property type="match status" value="1"/>
</dbReference>
<evidence type="ECO:0000313" key="14">
    <source>
        <dbReference type="EMBL" id="VDP48573.1"/>
    </source>
</evidence>
<evidence type="ECO:0000256" key="13">
    <source>
        <dbReference type="RuleBase" id="RU368103"/>
    </source>
</evidence>
<keyword evidence="15" id="KW-1185">Reference proteome</keyword>
<dbReference type="EMBL" id="UZAN01018100">
    <property type="protein sequence ID" value="VDP48573.1"/>
    <property type="molecule type" value="Genomic_DNA"/>
</dbReference>
<evidence type="ECO:0000256" key="5">
    <source>
        <dbReference type="ARBA" id="ARBA00022617"/>
    </source>
</evidence>